<keyword evidence="14" id="KW-1185">Reference proteome</keyword>
<evidence type="ECO:0000256" key="1">
    <source>
        <dbReference type="ARBA" id="ARBA00004604"/>
    </source>
</evidence>
<comment type="subcellular location">
    <subcellularLocation>
        <location evidence="1">Nucleus</location>
        <location evidence="1">Nucleolus</location>
    </subcellularLocation>
</comment>
<evidence type="ECO:0000313" key="14">
    <source>
        <dbReference type="Proteomes" id="UP000515160"/>
    </source>
</evidence>
<evidence type="ECO:0000256" key="5">
    <source>
        <dbReference type="ARBA" id="ARBA00022771"/>
    </source>
</evidence>
<dbReference type="InterPro" id="IPR021752">
    <property type="entry name" value="TF_Rrn7_Zf"/>
</dbReference>
<dbReference type="GO" id="GO:0005668">
    <property type="term" value="C:RNA polymerase transcription factor SL1 complex"/>
    <property type="evidence" value="ECO:0007669"/>
    <property type="project" value="TreeGrafter"/>
</dbReference>
<evidence type="ECO:0000256" key="2">
    <source>
        <dbReference type="ARBA" id="ARBA00006899"/>
    </source>
</evidence>
<dbReference type="Pfam" id="PF11781">
    <property type="entry name" value="Zn_ribbon_RRN7"/>
    <property type="match status" value="1"/>
</dbReference>
<evidence type="ECO:0000256" key="11">
    <source>
        <dbReference type="ARBA" id="ARBA00032500"/>
    </source>
</evidence>
<keyword evidence="9" id="KW-0804">Transcription</keyword>
<dbReference type="Proteomes" id="UP000515160">
    <property type="component" value="Chromosome 2R"/>
</dbReference>
<dbReference type="Pfam" id="PF20645">
    <property type="entry name" value="Rrn7_cyclin_C"/>
    <property type="match status" value="1"/>
</dbReference>
<dbReference type="InterPro" id="IPR048538">
    <property type="entry name" value="Rrn7_cyclin_C"/>
</dbReference>
<reference evidence="15" key="1">
    <citation type="submission" date="2025-08" db="UniProtKB">
        <authorList>
            <consortium name="RefSeq"/>
        </authorList>
    </citation>
    <scope>IDENTIFICATION</scope>
    <source>
        <strain evidence="15">15112-1751.03</strain>
        <tissue evidence="15">Whole Adult</tissue>
    </source>
</reference>
<organism evidence="14 15">
    <name type="scientific">Drosophila albomicans</name>
    <name type="common">Fruit fly</name>
    <dbReference type="NCBI Taxonomy" id="7291"/>
    <lineage>
        <taxon>Eukaryota</taxon>
        <taxon>Metazoa</taxon>
        <taxon>Ecdysozoa</taxon>
        <taxon>Arthropoda</taxon>
        <taxon>Hexapoda</taxon>
        <taxon>Insecta</taxon>
        <taxon>Pterygota</taxon>
        <taxon>Neoptera</taxon>
        <taxon>Endopterygota</taxon>
        <taxon>Diptera</taxon>
        <taxon>Brachycera</taxon>
        <taxon>Muscomorpha</taxon>
        <taxon>Ephydroidea</taxon>
        <taxon>Drosophilidae</taxon>
        <taxon>Drosophila</taxon>
    </lineage>
</organism>
<feature type="domain" description="Rrn7/TAF1B C-terminal cyclin" evidence="13">
    <location>
        <begin position="334"/>
        <end position="489"/>
    </location>
</feature>
<gene>
    <name evidence="15" type="primary">LOC117576773</name>
</gene>
<dbReference type="GO" id="GO:0008270">
    <property type="term" value="F:zinc ion binding"/>
    <property type="evidence" value="ECO:0007669"/>
    <property type="project" value="UniProtKB-KW"/>
</dbReference>
<dbReference type="GeneID" id="117576773"/>
<keyword evidence="5" id="KW-0863">Zinc-finger</keyword>
<evidence type="ECO:0000256" key="8">
    <source>
        <dbReference type="ARBA" id="ARBA00023125"/>
    </source>
</evidence>
<dbReference type="GO" id="GO:0001164">
    <property type="term" value="F:RNA polymerase I core promoter sequence-specific DNA binding"/>
    <property type="evidence" value="ECO:0007669"/>
    <property type="project" value="InterPro"/>
</dbReference>
<evidence type="ECO:0000313" key="15">
    <source>
        <dbReference type="RefSeq" id="XP_034117715.1"/>
    </source>
</evidence>
<dbReference type="GO" id="GO:0070860">
    <property type="term" value="C:RNA polymerase I core factor complex"/>
    <property type="evidence" value="ECO:0007669"/>
    <property type="project" value="InterPro"/>
</dbReference>
<sequence>MNESEVMEVDQMECDVCGERTFQEREGYYYCVECGTKKEQLLAVEISAEDTFNDTSKHTSQRTIKKPKINSEDDDITSWEFYNYVLRGFLQELLNMGAKPELKLMTLQVWAAYMRRMEVAFCKNNEMGLPKLNVRALQRDARIIYNHTQNKRKRERQIRKQGNQLGDERANWREWRKTKRKLDESGLSGGSPLSRSVGQSNRSLKLQWSTHARRSLKKQMPLKHLDKHSVDSSGSMHCHKLHPKASTLSNFDRNIYCLNMTKLYVVLAISLNLVEDDIQLTDLLRLIDEEYLSSRNMLSYLPDNVAMHGKTLIKQLQFGHQFDKCSFKYLRAHIAQMSRFIDLNGFQNPDLIGLAKRYVLELNLPPEIASYVASLMDALPPSFNPINGPHTYPRYEARVMAYIVYVLKLMFGLDDVKERAISDSALLVNEHLSLVNTNLNHKPMAPLFVYTEWMQFVEMRKNFVAHFNESFAQRFGVSTQSGRKVDDFLSKERRQRDQEYNYQDMLLTPAMQRMRENICLIFETLLRNKFGLSKEADIKDSIEFQPSLTPAHSYFKRILLHVTQTEKGDLSIQVPEWMVVDHTEHQVAPFKNQTTELAQYLATAGKQLSVIELACQADYQKIGLFQTLQRTRPRCKEGRANCDIKTQNWIDELRRREKRPDFVFRQPVAQYGKQYQGKIIERAERRQALEANNPFWKISSTPSYILKVNQEDIALKDLAAMQVFDESNMDPLRVPLKLPRRQINLLPETKDSIEPKLEACSEHEDDEVDEEESKKKIIQLEPLLKISNFDCWLLHGYISKTGESTRKDLRKFFPCSFRWLLDTCAATIGVNWDVLYEQLLVLEVMFHHGIEDWNNQSNHLRLKYNILNKDINLLTKSFRDMW</sequence>
<evidence type="ECO:0000256" key="3">
    <source>
        <dbReference type="ARBA" id="ARBA00018994"/>
    </source>
</evidence>
<protein>
    <recommendedName>
        <fullName evidence="3">TATA box-binding protein-associated factor RNA polymerase I subunit B</fullName>
    </recommendedName>
    <alternativeName>
        <fullName evidence="11">TATA box-binding protein-associated factor 1B</fullName>
    </alternativeName>
</protein>
<keyword evidence="4" id="KW-0479">Metal-binding</keyword>
<proteinExistence type="inferred from homology"/>
<dbReference type="CTD" id="9014"/>
<dbReference type="GO" id="GO:0042790">
    <property type="term" value="P:nucleolar large rRNA transcription by RNA polymerase I"/>
    <property type="evidence" value="ECO:0007669"/>
    <property type="project" value="TreeGrafter"/>
</dbReference>
<keyword evidence="7" id="KW-0805">Transcription regulation</keyword>
<dbReference type="PANTHER" id="PTHR31576">
    <property type="entry name" value="TATA BOX-BINDING PROTEIN-ASSOCIATED FACTOR RNA POLYMERASE I SUBUNIT B"/>
    <property type="match status" value="1"/>
</dbReference>
<evidence type="ECO:0000256" key="9">
    <source>
        <dbReference type="ARBA" id="ARBA00023163"/>
    </source>
</evidence>
<evidence type="ECO:0000259" key="12">
    <source>
        <dbReference type="Pfam" id="PF11781"/>
    </source>
</evidence>
<evidence type="ECO:0000256" key="10">
    <source>
        <dbReference type="ARBA" id="ARBA00023242"/>
    </source>
</evidence>
<evidence type="ECO:0000256" key="4">
    <source>
        <dbReference type="ARBA" id="ARBA00022723"/>
    </source>
</evidence>
<evidence type="ECO:0000256" key="7">
    <source>
        <dbReference type="ARBA" id="ARBA00023015"/>
    </source>
</evidence>
<evidence type="ECO:0000256" key="6">
    <source>
        <dbReference type="ARBA" id="ARBA00022833"/>
    </source>
</evidence>
<keyword evidence="10" id="KW-0539">Nucleus</keyword>
<evidence type="ECO:0000259" key="13">
    <source>
        <dbReference type="Pfam" id="PF20645"/>
    </source>
</evidence>
<keyword evidence="6" id="KW-0862">Zinc</keyword>
<dbReference type="AlphaFoldDB" id="A0A6P8Y2P0"/>
<dbReference type="InterPro" id="IPR033599">
    <property type="entry name" value="TAF1B/Rrn7"/>
</dbReference>
<feature type="domain" description="RRN7-type" evidence="12">
    <location>
        <begin position="11"/>
        <end position="39"/>
    </location>
</feature>
<dbReference type="PANTHER" id="PTHR31576:SF2">
    <property type="entry name" value="TATA BOX-BINDING PROTEIN-ASSOCIATED FACTOR RNA POLYMERASE I SUBUNIT B"/>
    <property type="match status" value="1"/>
</dbReference>
<comment type="similarity">
    <text evidence="2">Belongs to the RRN7/TAF1B family.</text>
</comment>
<dbReference type="OrthoDB" id="10069252at2759"/>
<dbReference type="RefSeq" id="XP_034117715.1">
    <property type="nucleotide sequence ID" value="XM_034261824.2"/>
</dbReference>
<accession>A0A6P8Y2P0</accession>
<name>A0A6P8Y2P0_DROAB</name>
<keyword evidence="8" id="KW-0238">DNA-binding</keyword>